<proteinExistence type="predicted"/>
<sequence>MRTPWARFFFTQELQDRMMIVATLLSLMLRSQVLANAQDARFVVIMTVGTHQSLKRCLLLLYTKLHTLSVPNLGKQFASIAERLSSLLIMALLFNGRCCWAADVLALQDYACAKKDAKLPMGFNLARDDQLLMDPFGLSNGDTNTTIQPQIRVLLVNPKEYDKLSFAIVIFKRQNDGQLTTTATNDSSCKQFIIERLRLPQSVHCAFGEEELEKQGDHRQKECAQNDTICSTFIANCRVPMSHVEQLPAARHFFIIIFMGKMLT</sequence>
<protein>
    <submittedName>
        <fullName evidence="2">Secreted protein</fullName>
    </submittedName>
</protein>
<evidence type="ECO:0000313" key="2">
    <source>
        <dbReference type="WBParaSite" id="GPLIN_001032100"/>
    </source>
</evidence>
<reference evidence="2" key="3">
    <citation type="submission" date="2016-06" db="UniProtKB">
        <authorList>
            <consortium name="WormBaseParasite"/>
        </authorList>
    </citation>
    <scope>IDENTIFICATION</scope>
</reference>
<dbReference type="Proteomes" id="UP000050741">
    <property type="component" value="Unassembled WGS sequence"/>
</dbReference>
<keyword evidence="1" id="KW-1185">Reference proteome</keyword>
<reference evidence="1" key="2">
    <citation type="submission" date="2014-05" db="EMBL/GenBank/DDBJ databases">
        <title>The genome and life-stage specific transcriptomes of Globodera pallida elucidate key aspects of plant parasitism by a cyst nematode.</title>
        <authorList>
            <person name="Cotton J.A."/>
            <person name="Lilley C.J."/>
            <person name="Jones L.M."/>
            <person name="Kikuchi T."/>
            <person name="Reid A.J."/>
            <person name="Thorpe P."/>
            <person name="Tsai I.J."/>
            <person name="Beasley H."/>
            <person name="Blok V."/>
            <person name="Cock P.J.A."/>
            <person name="Van den Akker S.E."/>
            <person name="Holroyd N."/>
            <person name="Hunt M."/>
            <person name="Mantelin S."/>
            <person name="Naghra H."/>
            <person name="Pain A."/>
            <person name="Palomares-Rius J.E."/>
            <person name="Zarowiecki M."/>
            <person name="Berriman M."/>
            <person name="Jones J.T."/>
            <person name="Urwin P.E."/>
        </authorList>
    </citation>
    <scope>NUCLEOTIDE SEQUENCE [LARGE SCALE GENOMIC DNA]</scope>
    <source>
        <strain evidence="1">Lindley</strain>
    </source>
</reference>
<organism evidence="1 2">
    <name type="scientific">Globodera pallida</name>
    <name type="common">Potato cyst nematode worm</name>
    <name type="synonym">Heterodera pallida</name>
    <dbReference type="NCBI Taxonomy" id="36090"/>
    <lineage>
        <taxon>Eukaryota</taxon>
        <taxon>Metazoa</taxon>
        <taxon>Ecdysozoa</taxon>
        <taxon>Nematoda</taxon>
        <taxon>Chromadorea</taxon>
        <taxon>Rhabditida</taxon>
        <taxon>Tylenchina</taxon>
        <taxon>Tylenchomorpha</taxon>
        <taxon>Tylenchoidea</taxon>
        <taxon>Heteroderidae</taxon>
        <taxon>Heteroderinae</taxon>
        <taxon>Globodera</taxon>
    </lineage>
</organism>
<evidence type="ECO:0000313" key="1">
    <source>
        <dbReference type="Proteomes" id="UP000050741"/>
    </source>
</evidence>
<dbReference type="WBParaSite" id="GPLIN_001032100">
    <property type="protein sequence ID" value="GPLIN_001032100"/>
    <property type="gene ID" value="GPLIN_001032100"/>
</dbReference>
<reference evidence="1" key="1">
    <citation type="submission" date="2013-12" db="EMBL/GenBank/DDBJ databases">
        <authorList>
            <person name="Aslett M."/>
        </authorList>
    </citation>
    <scope>NUCLEOTIDE SEQUENCE [LARGE SCALE GENOMIC DNA]</scope>
    <source>
        <strain evidence="1">Lindley</strain>
    </source>
</reference>
<dbReference type="AlphaFoldDB" id="A0A183CBS0"/>
<name>A0A183CBS0_GLOPA</name>
<accession>A0A183CBS0</accession>